<evidence type="ECO:0000256" key="3">
    <source>
        <dbReference type="ARBA" id="ARBA00023163"/>
    </source>
</evidence>
<gene>
    <name evidence="5" type="ORF">H8S34_05190</name>
</gene>
<dbReference type="Gene3D" id="1.10.10.10">
    <property type="entry name" value="Winged helix-like DNA-binding domain superfamily/Winged helix DNA-binding domain"/>
    <property type="match status" value="1"/>
</dbReference>
<evidence type="ECO:0000313" key="6">
    <source>
        <dbReference type="Proteomes" id="UP000660021"/>
    </source>
</evidence>
<accession>A0ABR7HRS7</accession>
<dbReference type="Proteomes" id="UP000660021">
    <property type="component" value="Unassembled WGS sequence"/>
</dbReference>
<proteinExistence type="predicted"/>
<dbReference type="SMART" id="SM00345">
    <property type="entry name" value="HTH_GNTR"/>
    <property type="match status" value="1"/>
</dbReference>
<name>A0ABR7HRS7_9FIRM</name>
<dbReference type="PROSITE" id="PS50949">
    <property type="entry name" value="HTH_GNTR"/>
    <property type="match status" value="1"/>
</dbReference>
<evidence type="ECO:0000256" key="2">
    <source>
        <dbReference type="ARBA" id="ARBA00023125"/>
    </source>
</evidence>
<keyword evidence="1" id="KW-0805">Transcription regulation</keyword>
<evidence type="ECO:0000313" key="5">
    <source>
        <dbReference type="EMBL" id="MBC5730230.1"/>
    </source>
</evidence>
<dbReference type="Pfam" id="PF00392">
    <property type="entry name" value="GntR"/>
    <property type="match status" value="1"/>
</dbReference>
<keyword evidence="6" id="KW-1185">Reference proteome</keyword>
<dbReference type="CDD" id="cd07377">
    <property type="entry name" value="WHTH_GntR"/>
    <property type="match status" value="1"/>
</dbReference>
<protein>
    <submittedName>
        <fullName evidence="5">GntR family transcriptional regulator</fullName>
    </submittedName>
</protein>
<dbReference type="EMBL" id="JACOPR010000002">
    <property type="protein sequence ID" value="MBC5730230.1"/>
    <property type="molecule type" value="Genomic_DNA"/>
</dbReference>
<dbReference type="InterPro" id="IPR000524">
    <property type="entry name" value="Tscrpt_reg_HTH_GntR"/>
</dbReference>
<feature type="domain" description="HTH gntR-type" evidence="4">
    <location>
        <begin position="10"/>
        <end position="78"/>
    </location>
</feature>
<dbReference type="PANTHER" id="PTHR38445">
    <property type="entry name" value="HTH-TYPE TRANSCRIPTIONAL REPRESSOR YTRA"/>
    <property type="match status" value="1"/>
</dbReference>
<keyword evidence="2" id="KW-0238">DNA-binding</keyword>
<evidence type="ECO:0000256" key="1">
    <source>
        <dbReference type="ARBA" id="ARBA00023015"/>
    </source>
</evidence>
<dbReference type="PANTHER" id="PTHR38445:SF9">
    <property type="entry name" value="HTH-TYPE TRANSCRIPTIONAL REPRESSOR YTRA"/>
    <property type="match status" value="1"/>
</dbReference>
<evidence type="ECO:0000259" key="4">
    <source>
        <dbReference type="PROSITE" id="PS50949"/>
    </source>
</evidence>
<organism evidence="5 6">
    <name type="scientific">Pseudoflavonifractor hominis</name>
    <dbReference type="NCBI Taxonomy" id="2763059"/>
    <lineage>
        <taxon>Bacteria</taxon>
        <taxon>Bacillati</taxon>
        <taxon>Bacillota</taxon>
        <taxon>Clostridia</taxon>
        <taxon>Eubacteriales</taxon>
        <taxon>Oscillospiraceae</taxon>
        <taxon>Pseudoflavonifractor</taxon>
    </lineage>
</organism>
<sequence>MIRLDSRDARPIYEQVMDSLRRLVVSGAIQPGEKLPSVRAMATTLAINPNTIQRAYESLAAEGYLHPVAGKGCFAADRGDIQGRRRETLLNRFDQTAAELIFLGLSPDELSHRLHAVSQP</sequence>
<dbReference type="RefSeq" id="WP_186963225.1">
    <property type="nucleotide sequence ID" value="NZ_JACOPR010000002.1"/>
</dbReference>
<dbReference type="InterPro" id="IPR036388">
    <property type="entry name" value="WH-like_DNA-bd_sf"/>
</dbReference>
<keyword evidence="3" id="KW-0804">Transcription</keyword>
<reference evidence="5 6" key="1">
    <citation type="submission" date="2020-08" db="EMBL/GenBank/DDBJ databases">
        <title>Genome public.</title>
        <authorList>
            <person name="Liu C."/>
            <person name="Sun Q."/>
        </authorList>
    </citation>
    <scope>NUCLEOTIDE SEQUENCE [LARGE SCALE GENOMIC DNA]</scope>
    <source>
        <strain evidence="5 6">New-38</strain>
    </source>
</reference>
<dbReference type="InterPro" id="IPR036390">
    <property type="entry name" value="WH_DNA-bd_sf"/>
</dbReference>
<comment type="caution">
    <text evidence="5">The sequence shown here is derived from an EMBL/GenBank/DDBJ whole genome shotgun (WGS) entry which is preliminary data.</text>
</comment>
<dbReference type="SUPFAM" id="SSF46785">
    <property type="entry name" value="Winged helix' DNA-binding domain"/>
    <property type="match status" value="1"/>
</dbReference>